<dbReference type="Proteomes" id="UP000000763">
    <property type="component" value="Chromosome 6"/>
</dbReference>
<protein>
    <submittedName>
        <fullName evidence="1">Uncharacterized protein</fullName>
    </submittedName>
</protein>
<dbReference type="AlphaFoldDB" id="A0A1V1GZQ8"/>
<evidence type="ECO:0000313" key="1">
    <source>
        <dbReference type="EMBL" id="BAC21279.1"/>
    </source>
</evidence>
<accession>A0A1V1GZQ8</accession>
<organism evidence="1 3">
    <name type="scientific">Oryza sativa subsp. japonica</name>
    <name type="common">Rice</name>
    <dbReference type="NCBI Taxonomy" id="39947"/>
    <lineage>
        <taxon>Eukaryota</taxon>
        <taxon>Viridiplantae</taxon>
        <taxon>Streptophyta</taxon>
        <taxon>Embryophyta</taxon>
        <taxon>Tracheophyta</taxon>
        <taxon>Spermatophyta</taxon>
        <taxon>Magnoliopsida</taxon>
        <taxon>Liliopsida</taxon>
        <taxon>Poales</taxon>
        <taxon>Poaceae</taxon>
        <taxon>BOP clade</taxon>
        <taxon>Oryzoideae</taxon>
        <taxon>Oryzeae</taxon>
        <taxon>Oryzinae</taxon>
        <taxon>Oryza</taxon>
        <taxon>Oryza sativa</taxon>
    </lineage>
</organism>
<dbReference type="EMBL" id="AP007223">
    <property type="protein sequence ID" value="BAD69430.1"/>
    <property type="molecule type" value="Genomic_DNA"/>
</dbReference>
<gene>
    <name evidence="2" type="ORF">P0046E09.29</name>
    <name evidence="1" type="ORF">P0702F05.9</name>
</gene>
<name>A0A1V1GZQ8_ORYSJ</name>
<proteinExistence type="predicted"/>
<reference evidence="3" key="3">
    <citation type="journal article" date="2005" name="Nature">
        <title>The map-based sequence of the rice genome.</title>
        <authorList>
            <consortium name="International rice genome sequencing project (IRGSP)"/>
            <person name="Matsumoto T."/>
            <person name="Wu J."/>
            <person name="Kanamori H."/>
            <person name="Katayose Y."/>
            <person name="Fujisawa M."/>
            <person name="Namiki N."/>
            <person name="Mizuno H."/>
            <person name="Yamamoto K."/>
            <person name="Antonio B.A."/>
            <person name="Baba T."/>
            <person name="Sakata K."/>
            <person name="Nagamura Y."/>
            <person name="Aoki H."/>
            <person name="Arikawa K."/>
            <person name="Arita K."/>
            <person name="Bito T."/>
            <person name="Chiden Y."/>
            <person name="Fujitsuka N."/>
            <person name="Fukunaka R."/>
            <person name="Hamada M."/>
            <person name="Harada C."/>
            <person name="Hayashi A."/>
            <person name="Hijishita S."/>
            <person name="Honda M."/>
            <person name="Hosokawa S."/>
            <person name="Ichikawa Y."/>
            <person name="Idonuma A."/>
            <person name="Iijima M."/>
            <person name="Ikeda M."/>
            <person name="Ikeno M."/>
            <person name="Ito K."/>
            <person name="Ito S."/>
            <person name="Ito T."/>
            <person name="Ito Y."/>
            <person name="Ito Y."/>
            <person name="Iwabuchi A."/>
            <person name="Kamiya K."/>
            <person name="Karasawa W."/>
            <person name="Kurita K."/>
            <person name="Katagiri S."/>
            <person name="Kikuta A."/>
            <person name="Kobayashi H."/>
            <person name="Kobayashi N."/>
            <person name="Machita K."/>
            <person name="Maehara T."/>
            <person name="Masukawa M."/>
            <person name="Mizubayashi T."/>
            <person name="Mukai Y."/>
            <person name="Nagasaki H."/>
            <person name="Nagata Y."/>
            <person name="Naito S."/>
            <person name="Nakashima M."/>
            <person name="Nakama Y."/>
            <person name="Nakamichi Y."/>
            <person name="Nakamura M."/>
            <person name="Meguro A."/>
            <person name="Negishi M."/>
            <person name="Ohta I."/>
            <person name="Ohta T."/>
            <person name="Okamoto M."/>
            <person name="Ono N."/>
            <person name="Saji S."/>
            <person name="Sakaguchi M."/>
            <person name="Sakai K."/>
            <person name="Shibata M."/>
            <person name="Shimokawa T."/>
            <person name="Song J."/>
            <person name="Takazaki Y."/>
            <person name="Terasawa K."/>
            <person name="Tsugane M."/>
            <person name="Tsuji K."/>
            <person name="Ueda S."/>
            <person name="Waki K."/>
            <person name="Yamagata H."/>
            <person name="Yamamoto M."/>
            <person name="Yamamoto S."/>
            <person name="Yamane H."/>
            <person name="Yoshiki S."/>
            <person name="Yoshihara R."/>
            <person name="Yukawa K."/>
            <person name="Zhong H."/>
            <person name="Yano M."/>
            <person name="Yuan Q."/>
            <person name="Ouyang S."/>
            <person name="Liu J."/>
            <person name="Jones K.M."/>
            <person name="Gansberger K."/>
            <person name="Moffat K."/>
            <person name="Hill J."/>
            <person name="Bera J."/>
            <person name="Fadrosh D."/>
            <person name="Jin S."/>
            <person name="Johri S."/>
            <person name="Kim M."/>
            <person name="Overton L."/>
            <person name="Reardon M."/>
            <person name="Tsitrin T."/>
            <person name="Vuong H."/>
            <person name="Weaver B."/>
            <person name="Ciecko A."/>
            <person name="Tallon L."/>
            <person name="Jackson J."/>
            <person name="Pai G."/>
            <person name="Aken S.V."/>
            <person name="Utterback T."/>
            <person name="Reidmuller S."/>
            <person name="Feldblyum T."/>
            <person name="Hsiao J."/>
            <person name="Zismann V."/>
            <person name="Iobst S."/>
            <person name="de Vazeille A.R."/>
            <person name="Buell C.R."/>
            <person name="Ying K."/>
            <person name="Li Y."/>
            <person name="Lu T."/>
            <person name="Huang Y."/>
            <person name="Zhao Q."/>
            <person name="Feng Q."/>
            <person name="Zhang L."/>
            <person name="Zhu J."/>
            <person name="Weng Q."/>
            <person name="Mu J."/>
            <person name="Lu Y."/>
            <person name="Fan D."/>
            <person name="Liu Y."/>
            <person name="Guan J."/>
            <person name="Zhang Y."/>
            <person name="Yu S."/>
            <person name="Liu X."/>
            <person name="Zhang Y."/>
            <person name="Hong G."/>
            <person name="Han B."/>
            <person name="Choisne N."/>
            <person name="Demange N."/>
            <person name="Orjeda G."/>
            <person name="Samain S."/>
            <person name="Cattolico L."/>
            <person name="Pelletier E."/>
            <person name="Couloux A."/>
            <person name="Segurens B."/>
            <person name="Wincker P."/>
            <person name="D'Hont A."/>
            <person name="Scarpelli C."/>
            <person name="Weissenbach J."/>
            <person name="Salanoubat M."/>
            <person name="Quetier F."/>
            <person name="Yu Y."/>
            <person name="Kim H.R."/>
            <person name="Rambo T."/>
            <person name="Currie J."/>
            <person name="Collura K."/>
            <person name="Luo M."/>
            <person name="Yang T."/>
            <person name="Ammiraju J.S.S."/>
            <person name="Engler F."/>
            <person name="Soderlund C."/>
            <person name="Wing R.A."/>
            <person name="Palmer L.E."/>
            <person name="de la Bastide M."/>
            <person name="Spiegel L."/>
            <person name="Nascimento L."/>
            <person name="Zutavern T."/>
            <person name="O'Shaughnessy A."/>
            <person name="Dike S."/>
            <person name="Dedhia N."/>
            <person name="Preston R."/>
            <person name="Balija V."/>
            <person name="McCombie W.R."/>
            <person name="Chow T."/>
            <person name="Chen H."/>
            <person name="Chung M."/>
            <person name="Chen C."/>
            <person name="Shaw J."/>
            <person name="Wu H."/>
            <person name="Hsiao K."/>
            <person name="Chao Y."/>
            <person name="Chu M."/>
            <person name="Cheng C."/>
            <person name="Hour A."/>
            <person name="Lee P."/>
            <person name="Lin S."/>
            <person name="Lin Y."/>
            <person name="Liou J."/>
            <person name="Liu S."/>
            <person name="Hsing Y."/>
            <person name="Raghuvanshi S."/>
            <person name="Mohanty A."/>
            <person name="Bharti A.K."/>
            <person name="Gaur A."/>
            <person name="Gupta V."/>
            <person name="Kumar D."/>
            <person name="Ravi V."/>
            <person name="Vij S."/>
            <person name="Kapur A."/>
            <person name="Khurana P."/>
            <person name="Khurana P."/>
            <person name="Khurana J.P."/>
            <person name="Tyagi A.K."/>
            <person name="Gaikwad K."/>
            <person name="Singh A."/>
            <person name="Dalal V."/>
            <person name="Srivastava S."/>
            <person name="Dixit A."/>
            <person name="Pal A.K."/>
            <person name="Ghazi I.A."/>
            <person name="Yadav M."/>
            <person name="Pandit A."/>
            <person name="Bhargava A."/>
            <person name="Sureshbabu K."/>
            <person name="Batra K."/>
            <person name="Sharma T.R."/>
            <person name="Mohapatra T."/>
            <person name="Singh N.K."/>
            <person name="Messing J."/>
            <person name="Nelson A.B."/>
            <person name="Fuks G."/>
            <person name="Kavchok S."/>
            <person name="Keizer G."/>
            <person name="Linton E."/>
            <person name="Llaca V."/>
            <person name="Song R."/>
            <person name="Tanyolac B."/>
            <person name="Young S."/>
            <person name="Ho-Il K."/>
            <person name="Hahn J.H."/>
            <person name="Sangsakoo G."/>
            <person name="Vanavichit A."/>
            <person name="de Mattos Luiz.A.T."/>
            <person name="Zimmer P.D."/>
            <person name="Malone G."/>
            <person name="Dellagostin O."/>
            <person name="de Oliveira A.C."/>
            <person name="Bevan M."/>
            <person name="Bancroft I."/>
            <person name="Minx P."/>
            <person name="Cordum H."/>
            <person name="Wilson R."/>
            <person name="Cheng Z."/>
            <person name="Jin W."/>
            <person name="Jiang J."/>
            <person name="Leong S.A."/>
            <person name="Iwama H."/>
            <person name="Gojobori T."/>
            <person name="Itoh T."/>
            <person name="Niimura Y."/>
            <person name="Fujii Y."/>
            <person name="Habara T."/>
            <person name="Sakai H."/>
            <person name="Sato Y."/>
            <person name="Wilson G."/>
            <person name="Kumar K."/>
            <person name="McCouch S."/>
            <person name="Juretic N."/>
            <person name="Hoen D."/>
            <person name="Wright S."/>
            <person name="Bruskiewich R."/>
            <person name="Bureau T."/>
            <person name="Miyao A."/>
            <person name="Hirochika H."/>
            <person name="Nishikawa T."/>
            <person name="Kadowaki K."/>
            <person name="Sugiura M."/>
            <person name="Burr B."/>
            <person name="Sasaki T."/>
        </authorList>
    </citation>
    <scope>NUCLEOTIDE SEQUENCE [LARGE SCALE GENOMIC DNA]</scope>
    <source>
        <strain evidence="3">cv. Nipponbare</strain>
    </source>
</reference>
<reference evidence="2" key="2">
    <citation type="submission" date="2004-07" db="EMBL/GenBank/DDBJ databases">
        <title>Oryza sativa nipponbare(GA3) genomic DNA, chromosome 6, PAC clone:P0046E09.</title>
        <authorList>
            <person name="Sasaki T."/>
            <person name="Matsumoto T."/>
            <person name="Fujisawa M."/>
        </authorList>
    </citation>
    <scope>NUCLEOTIDE SEQUENCE</scope>
</reference>
<evidence type="ECO:0000313" key="3">
    <source>
        <dbReference type="Proteomes" id="UP000000763"/>
    </source>
</evidence>
<dbReference type="EMBL" id="AP005828">
    <property type="protein sequence ID" value="BAC21279.1"/>
    <property type="molecule type" value="Genomic_DNA"/>
</dbReference>
<sequence>MHPIWFSPPLALDQPTSACVDALRAHLSEASSSSSHGIDRFLTSFHLTNPSLELP</sequence>
<evidence type="ECO:0000313" key="2">
    <source>
        <dbReference type="EMBL" id="BAD69430.1"/>
    </source>
</evidence>
<reference evidence="1" key="1">
    <citation type="submission" date="2002-10" db="EMBL/GenBank/DDBJ databases">
        <title>Oryza sativa nipponbare(GA3) genomic DNA, chromosome 6, PAC clone:P0702F05.</title>
        <authorList>
            <person name="Sasaki T."/>
            <person name="Matsumoto T."/>
            <person name="Yamamoto K."/>
        </authorList>
    </citation>
    <scope>NUCLEOTIDE SEQUENCE</scope>
</reference>
<reference evidence="3" key="4">
    <citation type="journal article" date="2008" name="Nucleic Acids Res.">
        <title>The rice annotation project database (RAP-DB): 2008 update.</title>
        <authorList>
            <consortium name="The rice annotation project (RAP)"/>
        </authorList>
    </citation>
    <scope>GENOME REANNOTATION</scope>
    <source>
        <strain evidence="3">cv. Nipponbare</strain>
    </source>
</reference>